<organism evidence="2 3">
    <name type="scientific">Roseibacillus ishigakijimensis</name>
    <dbReference type="NCBI Taxonomy" id="454146"/>
    <lineage>
        <taxon>Bacteria</taxon>
        <taxon>Pseudomonadati</taxon>
        <taxon>Verrucomicrobiota</taxon>
        <taxon>Verrucomicrobiia</taxon>
        <taxon>Verrucomicrobiales</taxon>
        <taxon>Verrucomicrobiaceae</taxon>
        <taxon>Roseibacillus</taxon>
    </lineage>
</organism>
<feature type="transmembrane region" description="Helical" evidence="1">
    <location>
        <begin position="194"/>
        <end position="211"/>
    </location>
</feature>
<keyword evidence="1" id="KW-1133">Transmembrane helix</keyword>
<dbReference type="EMBL" id="JAENIO010000057">
    <property type="protein sequence ID" value="MBK1835501.1"/>
    <property type="molecule type" value="Genomic_DNA"/>
</dbReference>
<reference evidence="2" key="1">
    <citation type="submission" date="2021-01" db="EMBL/GenBank/DDBJ databases">
        <title>Modified the classification status of verrucomicrobia.</title>
        <authorList>
            <person name="Feng X."/>
        </authorList>
    </citation>
    <scope>NUCLEOTIDE SEQUENCE</scope>
    <source>
        <strain evidence="2">KCTC 12986</strain>
    </source>
</reference>
<feature type="transmembrane region" description="Helical" evidence="1">
    <location>
        <begin position="133"/>
        <end position="152"/>
    </location>
</feature>
<accession>A0A934VNX0</accession>
<dbReference type="Proteomes" id="UP000604083">
    <property type="component" value="Unassembled WGS sequence"/>
</dbReference>
<dbReference type="InterPro" id="IPR043130">
    <property type="entry name" value="CDP-OH_PTrfase_TM_dom"/>
</dbReference>
<dbReference type="AlphaFoldDB" id="A0A934VNX0"/>
<evidence type="ECO:0000256" key="1">
    <source>
        <dbReference type="SAM" id="Phobius"/>
    </source>
</evidence>
<name>A0A934VNX0_9BACT</name>
<keyword evidence="1" id="KW-0472">Membrane</keyword>
<dbReference type="Gene3D" id="1.20.120.1760">
    <property type="match status" value="1"/>
</dbReference>
<feature type="transmembrane region" description="Helical" evidence="1">
    <location>
        <begin position="45"/>
        <end position="66"/>
    </location>
</feature>
<dbReference type="RefSeq" id="WP_200392939.1">
    <property type="nucleotide sequence ID" value="NZ_JAENIO010000057.1"/>
</dbReference>
<proteinExistence type="predicted"/>
<gene>
    <name evidence="2" type="ORF">JIN78_15635</name>
</gene>
<keyword evidence="1" id="KW-0812">Transmembrane</keyword>
<evidence type="ECO:0000313" key="3">
    <source>
        <dbReference type="Proteomes" id="UP000604083"/>
    </source>
</evidence>
<keyword evidence="3" id="KW-1185">Reference proteome</keyword>
<protein>
    <recommendedName>
        <fullName evidence="4">CDP-alcohol phosphatidyltransferase family protein</fullName>
    </recommendedName>
</protein>
<evidence type="ECO:0000313" key="2">
    <source>
        <dbReference type="EMBL" id="MBK1835501.1"/>
    </source>
</evidence>
<sequence length="226" mass="24085">MNELPLSTPLAGQSSNRRPVALRTNKMLQRVARHLANRDISPNQISLASVIFAAAAGLSFASLPWLPAEWRFPLALGGGLLVLARGLSNLLDGLVAIEHQRATASGAFFNEAPDRLSDVLILTGVGLAWRADFAGLSAGLLLSLLAMGTAYVRVLGSNLTGTEDYCGPLAKPQRIGLIALALPLAFLLPRTEPALTLLLFTLALGTAGTLLRRLHHLLKTLNHRHS</sequence>
<evidence type="ECO:0008006" key="4">
    <source>
        <dbReference type="Google" id="ProtNLM"/>
    </source>
</evidence>
<comment type="caution">
    <text evidence="2">The sequence shown here is derived from an EMBL/GenBank/DDBJ whole genome shotgun (WGS) entry which is preliminary data.</text>
</comment>